<dbReference type="AlphaFoldDB" id="A0A644YFR4"/>
<comment type="caution">
    <text evidence="3">The sequence shown here is derived from an EMBL/GenBank/DDBJ whole genome shotgun (WGS) entry which is preliminary data.</text>
</comment>
<dbReference type="SUPFAM" id="SSF51735">
    <property type="entry name" value="NAD(P)-binding Rossmann-fold domains"/>
    <property type="match status" value="1"/>
</dbReference>
<sequence length="343" mass="39002">MKKIIERYKQIRKNTLLGREYAHSYAFIGMGAHALQNLYPVLNYLHVPLKYIVTRTEKSAELVHNLYANCEGTTNLDKVLVDKSVRGVFICTTPTSHYDLVLKTLSAGKHAFVEKPPCTSPEALKTLIKTQEKGNSDVFVGLQRRYAPAFSILKSRLKDINHYVYRYATGAFPEGDVLFELFIHPIDAMHFLFGKAEVKSSLHNKSTYLLNVLHENGVIGIIELSADYSWKESFEYLSVNTGNGIFVLNGLDSLVFQKKPKVIARIPLEKITTQTPQHTILFNRNTFVANVQNNELFTNGFYDGLKSFVDFCEKEDAKLNKSGLSETLKTFDFLNQLKLPIRH</sequence>
<gene>
    <name evidence="3" type="primary">iolG_53</name>
    <name evidence="3" type="ORF">SDC9_73936</name>
</gene>
<reference evidence="3" key="1">
    <citation type="submission" date="2019-08" db="EMBL/GenBank/DDBJ databases">
        <authorList>
            <person name="Kucharzyk K."/>
            <person name="Murdoch R.W."/>
            <person name="Higgins S."/>
            <person name="Loffler F."/>
        </authorList>
    </citation>
    <scope>NUCLEOTIDE SEQUENCE</scope>
</reference>
<dbReference type="InterPro" id="IPR000683">
    <property type="entry name" value="Gfo/Idh/MocA-like_OxRdtase_N"/>
</dbReference>
<evidence type="ECO:0000256" key="1">
    <source>
        <dbReference type="SAM" id="Phobius"/>
    </source>
</evidence>
<feature type="transmembrane region" description="Helical" evidence="1">
    <location>
        <begin position="21"/>
        <end position="39"/>
    </location>
</feature>
<evidence type="ECO:0000313" key="3">
    <source>
        <dbReference type="EMBL" id="MPM27425.1"/>
    </source>
</evidence>
<dbReference type="SUPFAM" id="SSF55347">
    <property type="entry name" value="Glyceraldehyde-3-phosphate dehydrogenase-like, C-terminal domain"/>
    <property type="match status" value="1"/>
</dbReference>
<keyword evidence="3" id="KW-0560">Oxidoreductase</keyword>
<accession>A0A644YFR4</accession>
<evidence type="ECO:0000259" key="2">
    <source>
        <dbReference type="Pfam" id="PF01408"/>
    </source>
</evidence>
<dbReference type="GO" id="GO:0000166">
    <property type="term" value="F:nucleotide binding"/>
    <property type="evidence" value="ECO:0007669"/>
    <property type="project" value="InterPro"/>
</dbReference>
<proteinExistence type="predicted"/>
<dbReference type="PANTHER" id="PTHR43377">
    <property type="entry name" value="BILIVERDIN REDUCTASE A"/>
    <property type="match status" value="1"/>
</dbReference>
<protein>
    <submittedName>
        <fullName evidence="3">Inositol 2-dehydrogenase/D-chiro-inositol 3-dehydrogenase</fullName>
        <ecNumber evidence="3">1.1.1.18</ecNumber>
    </submittedName>
</protein>
<dbReference type="PANTHER" id="PTHR43377:SF1">
    <property type="entry name" value="BILIVERDIN REDUCTASE A"/>
    <property type="match status" value="1"/>
</dbReference>
<keyword evidence="1" id="KW-1133">Transmembrane helix</keyword>
<organism evidence="3">
    <name type="scientific">bioreactor metagenome</name>
    <dbReference type="NCBI Taxonomy" id="1076179"/>
    <lineage>
        <taxon>unclassified sequences</taxon>
        <taxon>metagenomes</taxon>
        <taxon>ecological metagenomes</taxon>
    </lineage>
</organism>
<dbReference type="EMBL" id="VSSQ01004991">
    <property type="protein sequence ID" value="MPM27425.1"/>
    <property type="molecule type" value="Genomic_DNA"/>
</dbReference>
<dbReference type="GO" id="GO:0050112">
    <property type="term" value="F:inositol 2-dehydrogenase (NAD+) activity"/>
    <property type="evidence" value="ECO:0007669"/>
    <property type="project" value="UniProtKB-EC"/>
</dbReference>
<name>A0A644YFR4_9ZZZZ</name>
<dbReference type="InterPro" id="IPR051450">
    <property type="entry name" value="Gfo/Idh/MocA_Oxidoreductases"/>
</dbReference>
<dbReference type="Gene3D" id="3.30.360.10">
    <property type="entry name" value="Dihydrodipicolinate Reductase, domain 2"/>
    <property type="match status" value="1"/>
</dbReference>
<feature type="domain" description="Gfo/Idh/MocA-like oxidoreductase N-terminal" evidence="2">
    <location>
        <begin position="25"/>
        <end position="141"/>
    </location>
</feature>
<keyword evidence="1" id="KW-0472">Membrane</keyword>
<dbReference type="EC" id="1.1.1.18" evidence="3"/>
<dbReference type="Gene3D" id="3.40.50.720">
    <property type="entry name" value="NAD(P)-binding Rossmann-like Domain"/>
    <property type="match status" value="1"/>
</dbReference>
<keyword evidence="1" id="KW-0812">Transmembrane</keyword>
<dbReference type="InterPro" id="IPR036291">
    <property type="entry name" value="NAD(P)-bd_dom_sf"/>
</dbReference>
<dbReference type="Pfam" id="PF01408">
    <property type="entry name" value="GFO_IDH_MocA"/>
    <property type="match status" value="1"/>
</dbReference>